<dbReference type="AlphaFoldDB" id="A0A6G1EDR8"/>
<reference evidence="1 2" key="1">
    <citation type="submission" date="2019-11" db="EMBL/GenBank/DDBJ databases">
        <title>Whole genome sequence of Oryza granulata.</title>
        <authorList>
            <person name="Li W."/>
        </authorList>
    </citation>
    <scope>NUCLEOTIDE SEQUENCE [LARGE SCALE GENOMIC DNA]</scope>
    <source>
        <strain evidence="2">cv. Menghai</strain>
        <tissue evidence="1">Leaf</tissue>
    </source>
</reference>
<protein>
    <submittedName>
        <fullName evidence="1">Uncharacterized protein</fullName>
    </submittedName>
</protein>
<accession>A0A6G1EDR8</accession>
<proteinExistence type="predicted"/>
<name>A0A6G1EDR8_9ORYZ</name>
<sequence>MGGDSTRWTAASRAAEWAEWSQWRTRKKVTWLVRGDSSPVPLWLARVLTGVEVDPRVPSGLGRRLDGVPMNSVYGGVHGLGVLKQWVMEWDSWAVLWCQGGARVGIYVRDLVGCALYTRGSTYPQPSGVQVTFLVFWQPRGGTTWRGCSMQLGTQ</sequence>
<feature type="non-terminal residue" evidence="1">
    <location>
        <position position="155"/>
    </location>
</feature>
<organism evidence="1 2">
    <name type="scientific">Oryza meyeriana var. granulata</name>
    <dbReference type="NCBI Taxonomy" id="110450"/>
    <lineage>
        <taxon>Eukaryota</taxon>
        <taxon>Viridiplantae</taxon>
        <taxon>Streptophyta</taxon>
        <taxon>Embryophyta</taxon>
        <taxon>Tracheophyta</taxon>
        <taxon>Spermatophyta</taxon>
        <taxon>Magnoliopsida</taxon>
        <taxon>Liliopsida</taxon>
        <taxon>Poales</taxon>
        <taxon>Poaceae</taxon>
        <taxon>BOP clade</taxon>
        <taxon>Oryzoideae</taxon>
        <taxon>Oryzeae</taxon>
        <taxon>Oryzinae</taxon>
        <taxon>Oryza</taxon>
        <taxon>Oryza meyeriana</taxon>
    </lineage>
</organism>
<keyword evidence="2" id="KW-1185">Reference proteome</keyword>
<evidence type="ECO:0000313" key="2">
    <source>
        <dbReference type="Proteomes" id="UP000479710"/>
    </source>
</evidence>
<dbReference type="EMBL" id="SPHZ02000004">
    <property type="protein sequence ID" value="KAF0922584.1"/>
    <property type="molecule type" value="Genomic_DNA"/>
</dbReference>
<dbReference type="Proteomes" id="UP000479710">
    <property type="component" value="Unassembled WGS sequence"/>
</dbReference>
<comment type="caution">
    <text evidence="1">The sequence shown here is derived from an EMBL/GenBank/DDBJ whole genome shotgun (WGS) entry which is preliminary data.</text>
</comment>
<gene>
    <name evidence="1" type="ORF">E2562_039036</name>
</gene>
<evidence type="ECO:0000313" key="1">
    <source>
        <dbReference type="EMBL" id="KAF0922584.1"/>
    </source>
</evidence>